<evidence type="ECO:0000256" key="1">
    <source>
        <dbReference type="ARBA" id="ARBA00022527"/>
    </source>
</evidence>
<name>A0A1I2KUQ8_9ACTN</name>
<evidence type="ECO:0000313" key="4">
    <source>
        <dbReference type="Proteomes" id="UP000199323"/>
    </source>
</evidence>
<dbReference type="Gene3D" id="3.30.565.10">
    <property type="entry name" value="Histidine kinase-like ATPase, C-terminal domain"/>
    <property type="match status" value="1"/>
</dbReference>
<protein>
    <submittedName>
        <fullName evidence="3">Anti-sigma regulatory factor (Ser/Thr protein kinase)</fullName>
    </submittedName>
</protein>
<organism evidence="3 4">
    <name type="scientific">Actinacidiphila alni</name>
    <dbReference type="NCBI Taxonomy" id="380248"/>
    <lineage>
        <taxon>Bacteria</taxon>
        <taxon>Bacillati</taxon>
        <taxon>Actinomycetota</taxon>
        <taxon>Actinomycetes</taxon>
        <taxon>Kitasatosporales</taxon>
        <taxon>Streptomycetaceae</taxon>
        <taxon>Actinacidiphila</taxon>
    </lineage>
</organism>
<dbReference type="PANTHER" id="PTHR35526">
    <property type="entry name" value="ANTI-SIGMA-F FACTOR RSBW-RELATED"/>
    <property type="match status" value="1"/>
</dbReference>
<dbReference type="STRING" id="380248.SAMN05216251_12533"/>
<keyword evidence="3" id="KW-0808">Transferase</keyword>
<dbReference type="InterPro" id="IPR036890">
    <property type="entry name" value="HATPase_C_sf"/>
</dbReference>
<dbReference type="SUPFAM" id="SSF55874">
    <property type="entry name" value="ATPase domain of HSP90 chaperone/DNA topoisomerase II/histidine kinase"/>
    <property type="match status" value="1"/>
</dbReference>
<proteinExistence type="predicted"/>
<dbReference type="PANTHER" id="PTHR35526:SF3">
    <property type="entry name" value="ANTI-SIGMA-F FACTOR RSBW"/>
    <property type="match status" value="1"/>
</dbReference>
<reference evidence="3 4" key="1">
    <citation type="submission" date="2016-10" db="EMBL/GenBank/DDBJ databases">
        <authorList>
            <person name="de Groot N.N."/>
        </authorList>
    </citation>
    <scope>NUCLEOTIDE SEQUENCE [LARGE SCALE GENOMIC DNA]</scope>
    <source>
        <strain evidence="3 4">CGMCC 4.3510</strain>
    </source>
</reference>
<dbReference type="InterPro" id="IPR003594">
    <property type="entry name" value="HATPase_dom"/>
</dbReference>
<dbReference type="Proteomes" id="UP000199323">
    <property type="component" value="Unassembled WGS sequence"/>
</dbReference>
<keyword evidence="1" id="KW-0723">Serine/threonine-protein kinase</keyword>
<dbReference type="GO" id="GO:0004674">
    <property type="term" value="F:protein serine/threonine kinase activity"/>
    <property type="evidence" value="ECO:0007669"/>
    <property type="project" value="UniProtKB-KW"/>
</dbReference>
<dbReference type="InterPro" id="IPR050267">
    <property type="entry name" value="Anti-sigma-factor_SerPK"/>
</dbReference>
<feature type="domain" description="Histidine kinase/HSP90-like ATPase" evidence="2">
    <location>
        <begin position="31"/>
        <end position="140"/>
    </location>
</feature>
<gene>
    <name evidence="3" type="ORF">SAMN05216251_12533</name>
</gene>
<evidence type="ECO:0000313" key="3">
    <source>
        <dbReference type="EMBL" id="SFF70744.1"/>
    </source>
</evidence>
<accession>A0A1I2KUQ8</accession>
<dbReference type="AlphaFoldDB" id="A0A1I2KUQ8"/>
<sequence>MQLSGETTIVRTENDGQASVSVRRWTRAARCVGPARHELRRLLGEWELASLADSAEIVVSELFTNAVRHVKAPRDRLVETRYERLAGGVRIEVHDADASSWKAVPEPSPEEESGRGLALVDSITGGCWGVSERAGVGKLVWAVVAADGVDEYFGTREQRVQPVIGLEKN</sequence>
<keyword evidence="4" id="KW-1185">Reference proteome</keyword>
<dbReference type="CDD" id="cd16936">
    <property type="entry name" value="HATPase_RsbW-like"/>
    <property type="match status" value="1"/>
</dbReference>
<evidence type="ECO:0000259" key="2">
    <source>
        <dbReference type="Pfam" id="PF13581"/>
    </source>
</evidence>
<dbReference type="Pfam" id="PF13581">
    <property type="entry name" value="HATPase_c_2"/>
    <property type="match status" value="1"/>
</dbReference>
<dbReference type="EMBL" id="FONG01000025">
    <property type="protein sequence ID" value="SFF70744.1"/>
    <property type="molecule type" value="Genomic_DNA"/>
</dbReference>
<keyword evidence="3" id="KW-0418">Kinase</keyword>